<protein>
    <submittedName>
        <fullName evidence="1">Uncharacterized protein</fullName>
    </submittedName>
</protein>
<dbReference type="InterPro" id="IPR041492">
    <property type="entry name" value="HAD_2"/>
</dbReference>
<dbReference type="EMBL" id="VWRR01000001">
    <property type="protein sequence ID" value="KAF6005512.1"/>
    <property type="molecule type" value="Genomic_DNA"/>
</dbReference>
<dbReference type="PANTHER" id="PTHR47858">
    <property type="entry name" value="HALOACID DEHALOGENASE-LIKE HYDROLASE (HAD) SUPERFAMILY PROTEIN"/>
    <property type="match status" value="1"/>
</dbReference>
<name>A0A7J7IQW1_9RHOD</name>
<dbReference type="Gene3D" id="3.40.50.1000">
    <property type="entry name" value="HAD superfamily/HAD-like"/>
    <property type="match status" value="1"/>
</dbReference>
<dbReference type="InterPro" id="IPR023198">
    <property type="entry name" value="PGP-like_dom2"/>
</dbReference>
<gene>
    <name evidence="1" type="ORF">F1559_005116</name>
</gene>
<sequence length="211" mass="24998">MRTWKQLADELGKEVPDEDIVQHAYHLRPERIVQGILRWTDNWREVRRIVYRQSEIYRERFLAEQHRPTTGLLNWLQLLHRYDMPCVVFSRMDRLSVHKALSDMGVESLFPVRVTAEDEVETAIQYLLVACMKLKRAPQKSVVYEDNPRGILAAHEVFSKAVALVGLFRAYDLNAADLTIEDFEELRVMNVRRLFSDQEELAPQFELDRWR</sequence>
<dbReference type="OrthoDB" id="40579at2759"/>
<dbReference type="Gene3D" id="1.10.150.240">
    <property type="entry name" value="Putative phosphatase, domain 2"/>
    <property type="match status" value="1"/>
</dbReference>
<dbReference type="PANTHER" id="PTHR47858:SF2">
    <property type="entry name" value="HALOACID DEHALOGENASE-LIKE HYDROLASE (HAD) SUPERFAMILY PROTEIN"/>
    <property type="match status" value="1"/>
</dbReference>
<dbReference type="InterPro" id="IPR036412">
    <property type="entry name" value="HAD-like_sf"/>
</dbReference>
<organism evidence="1 2">
    <name type="scientific">Cyanidiococcus yangmingshanensis</name>
    <dbReference type="NCBI Taxonomy" id="2690220"/>
    <lineage>
        <taxon>Eukaryota</taxon>
        <taxon>Rhodophyta</taxon>
        <taxon>Bangiophyceae</taxon>
        <taxon>Cyanidiales</taxon>
        <taxon>Cyanidiaceae</taxon>
        <taxon>Cyanidiococcus</taxon>
    </lineage>
</organism>
<dbReference type="AlphaFoldDB" id="A0A7J7IQW1"/>
<comment type="caution">
    <text evidence="1">The sequence shown here is derived from an EMBL/GenBank/DDBJ whole genome shotgun (WGS) entry which is preliminary data.</text>
</comment>
<dbReference type="InterPro" id="IPR023214">
    <property type="entry name" value="HAD_sf"/>
</dbReference>
<dbReference type="Pfam" id="PF13419">
    <property type="entry name" value="HAD_2"/>
    <property type="match status" value="1"/>
</dbReference>
<evidence type="ECO:0000313" key="2">
    <source>
        <dbReference type="Proteomes" id="UP000530660"/>
    </source>
</evidence>
<dbReference type="Proteomes" id="UP000530660">
    <property type="component" value="Unassembled WGS sequence"/>
</dbReference>
<keyword evidence="2" id="KW-1185">Reference proteome</keyword>
<evidence type="ECO:0000313" key="1">
    <source>
        <dbReference type="EMBL" id="KAF6005512.1"/>
    </source>
</evidence>
<reference evidence="1 2" key="1">
    <citation type="journal article" date="2020" name="J. Phycol.">
        <title>Comparative genome analysis reveals Cyanidiococcus gen. nov., a new extremophilic red algal genus sister to Cyanidioschyzon (Cyanidioschyzonaceae, Rhodophyta).</title>
        <authorList>
            <person name="Liu S.-L."/>
            <person name="Chiang Y.-R."/>
            <person name="Yoon H.S."/>
            <person name="Fu H.-Y."/>
        </authorList>
    </citation>
    <scope>NUCLEOTIDE SEQUENCE [LARGE SCALE GENOMIC DNA]</scope>
    <source>
        <strain evidence="1 2">THAL066</strain>
    </source>
</reference>
<proteinExistence type="predicted"/>
<dbReference type="SUPFAM" id="SSF56784">
    <property type="entry name" value="HAD-like"/>
    <property type="match status" value="1"/>
</dbReference>
<accession>A0A7J7IQW1</accession>